<accession>A0A8S5U941</accession>
<dbReference type="EMBL" id="BK016041">
    <property type="protein sequence ID" value="DAF90976.1"/>
    <property type="molecule type" value="Genomic_DNA"/>
</dbReference>
<name>A0A8S5U941_9CAUD</name>
<evidence type="ECO:0000313" key="1">
    <source>
        <dbReference type="EMBL" id="DAF90976.1"/>
    </source>
</evidence>
<protein>
    <submittedName>
        <fullName evidence="1">Uncharacterized protein</fullName>
    </submittedName>
</protein>
<sequence>MRLHFIVDIAIPQERIGEFKYCLAGFNCRFKDIQDNTVFNYNLEVEFDGDHEIGLNVMDLIDKNQHEYLLAYVKDGTKVIPLVDKFLTIA</sequence>
<organism evidence="1">
    <name type="scientific">Herelleviridae sp. cti3G1</name>
    <dbReference type="NCBI Taxonomy" id="2825831"/>
    <lineage>
        <taxon>Viruses</taxon>
        <taxon>Duplodnaviria</taxon>
        <taxon>Heunggongvirae</taxon>
        <taxon>Uroviricota</taxon>
        <taxon>Caudoviricetes</taxon>
        <taxon>Herelleviridae</taxon>
    </lineage>
</organism>
<reference evidence="1" key="1">
    <citation type="journal article" date="2021" name="Proc. Natl. Acad. Sci. U.S.A.">
        <title>A Catalog of Tens of Thousands of Viruses from Human Metagenomes Reveals Hidden Associations with Chronic Diseases.</title>
        <authorList>
            <person name="Tisza M.J."/>
            <person name="Buck C.B."/>
        </authorList>
    </citation>
    <scope>NUCLEOTIDE SEQUENCE</scope>
    <source>
        <strain evidence="1">Cti3G1</strain>
    </source>
</reference>
<proteinExistence type="predicted"/>